<dbReference type="AlphaFoldDB" id="A0A0E9TSH0"/>
<name>A0A0E9TSH0_ANGAN</name>
<accession>A0A0E9TSH0</accession>
<sequence length="30" mass="3261">MSVQSLDAQRLLHVFLLSLPGVIHALSVCI</sequence>
<reference evidence="1" key="2">
    <citation type="journal article" date="2015" name="Fish Shellfish Immunol.">
        <title>Early steps in the European eel (Anguilla anguilla)-Vibrio vulnificus interaction in the gills: Role of the RtxA13 toxin.</title>
        <authorList>
            <person name="Callol A."/>
            <person name="Pajuelo D."/>
            <person name="Ebbesson L."/>
            <person name="Teles M."/>
            <person name="MacKenzie S."/>
            <person name="Amaro C."/>
        </authorList>
    </citation>
    <scope>NUCLEOTIDE SEQUENCE</scope>
</reference>
<dbReference type="EMBL" id="GBXM01052752">
    <property type="protein sequence ID" value="JAH55825.1"/>
    <property type="molecule type" value="Transcribed_RNA"/>
</dbReference>
<reference evidence="1" key="1">
    <citation type="submission" date="2014-11" db="EMBL/GenBank/DDBJ databases">
        <authorList>
            <person name="Amaro Gonzalez C."/>
        </authorList>
    </citation>
    <scope>NUCLEOTIDE SEQUENCE</scope>
</reference>
<evidence type="ECO:0000313" key="1">
    <source>
        <dbReference type="EMBL" id="JAH55825.1"/>
    </source>
</evidence>
<protein>
    <submittedName>
        <fullName evidence="1">Uncharacterized protein</fullName>
    </submittedName>
</protein>
<proteinExistence type="predicted"/>
<organism evidence="1">
    <name type="scientific">Anguilla anguilla</name>
    <name type="common">European freshwater eel</name>
    <name type="synonym">Muraena anguilla</name>
    <dbReference type="NCBI Taxonomy" id="7936"/>
    <lineage>
        <taxon>Eukaryota</taxon>
        <taxon>Metazoa</taxon>
        <taxon>Chordata</taxon>
        <taxon>Craniata</taxon>
        <taxon>Vertebrata</taxon>
        <taxon>Euteleostomi</taxon>
        <taxon>Actinopterygii</taxon>
        <taxon>Neopterygii</taxon>
        <taxon>Teleostei</taxon>
        <taxon>Anguilliformes</taxon>
        <taxon>Anguillidae</taxon>
        <taxon>Anguilla</taxon>
    </lineage>
</organism>